<keyword evidence="3" id="KW-1133">Transmembrane helix</keyword>
<evidence type="ECO:0000256" key="4">
    <source>
        <dbReference type="SAM" id="SignalP"/>
    </source>
</evidence>
<dbReference type="EMBL" id="JARAYU010000009">
    <property type="protein sequence ID" value="MDX3703200.1"/>
    <property type="molecule type" value="Genomic_DNA"/>
</dbReference>
<evidence type="ECO:0000313" key="6">
    <source>
        <dbReference type="EMBL" id="MDX3703200.1"/>
    </source>
</evidence>
<sequence>MRRLRLLRPHVALLGCLCALLFLGSTNAYAHTSLTEAAPGPGATVGPGAEVVSLTFGPLKSGSTPKIGLIGPYGTDVPVGEPVVADGSVVCAAVTSLPTGVNTLTYTVISADGDTQSSAFQFEVADGARTVTAPSACQHLSLSAPAVDLSTADDTLLGLGRTTAMAALAGTVVVIVGSAVLTVLTLRRSRTTKGGKATA</sequence>
<feature type="domain" description="CopC" evidence="5">
    <location>
        <begin position="31"/>
        <end position="124"/>
    </location>
</feature>
<proteinExistence type="predicted"/>
<keyword evidence="3" id="KW-0812">Transmembrane</keyword>
<dbReference type="SUPFAM" id="SSF81296">
    <property type="entry name" value="E set domains"/>
    <property type="match status" value="1"/>
</dbReference>
<dbReference type="Pfam" id="PF04234">
    <property type="entry name" value="CopC"/>
    <property type="match status" value="1"/>
</dbReference>
<dbReference type="RefSeq" id="WP_119582069.1">
    <property type="nucleotide sequence ID" value="NZ_JARAYT010000011.1"/>
</dbReference>
<evidence type="ECO:0000256" key="3">
    <source>
        <dbReference type="SAM" id="Phobius"/>
    </source>
</evidence>
<name>A0ABU4NKQ2_9ACTN</name>
<feature type="transmembrane region" description="Helical" evidence="3">
    <location>
        <begin position="164"/>
        <end position="186"/>
    </location>
</feature>
<protein>
    <submittedName>
        <fullName evidence="6">Copper resistance protein CopC</fullName>
    </submittedName>
</protein>
<dbReference type="Proteomes" id="UP001271274">
    <property type="component" value="Unassembled WGS sequence"/>
</dbReference>
<feature type="chain" id="PRO_5046079551" evidence="4">
    <location>
        <begin position="31"/>
        <end position="199"/>
    </location>
</feature>
<dbReference type="Gene3D" id="2.60.40.1220">
    <property type="match status" value="1"/>
</dbReference>
<comment type="caution">
    <text evidence="6">The sequence shown here is derived from an EMBL/GenBank/DDBJ whole genome shotgun (WGS) entry which is preliminary data.</text>
</comment>
<dbReference type="InterPro" id="IPR014755">
    <property type="entry name" value="Cu-Rt/internalin_Ig-like"/>
</dbReference>
<evidence type="ECO:0000259" key="5">
    <source>
        <dbReference type="Pfam" id="PF04234"/>
    </source>
</evidence>
<organism evidence="6 7">
    <name type="scientific">Streptomyces europaeiscabiei</name>
    <dbReference type="NCBI Taxonomy" id="146819"/>
    <lineage>
        <taxon>Bacteria</taxon>
        <taxon>Bacillati</taxon>
        <taxon>Actinomycetota</taxon>
        <taxon>Actinomycetes</taxon>
        <taxon>Kitasatosporales</taxon>
        <taxon>Streptomycetaceae</taxon>
        <taxon>Streptomyces</taxon>
    </lineage>
</organism>
<evidence type="ECO:0000313" key="7">
    <source>
        <dbReference type="Proteomes" id="UP001271274"/>
    </source>
</evidence>
<gene>
    <name evidence="6" type="ORF">PV662_26240</name>
</gene>
<keyword evidence="7" id="KW-1185">Reference proteome</keyword>
<accession>A0ABU4NKQ2</accession>
<reference evidence="6 7" key="1">
    <citation type="journal article" date="2023" name="Microb. Genom.">
        <title>Mesoterricola silvestris gen. nov., sp. nov., Mesoterricola sediminis sp. nov., Geothrix oryzae sp. nov., Geothrix edaphica sp. nov., Geothrix rubra sp. nov., and Geothrix limicola sp. nov., six novel members of Acidobacteriota isolated from soils.</title>
        <authorList>
            <person name="Weisberg A.J."/>
            <person name="Pearce E."/>
            <person name="Kramer C.G."/>
            <person name="Chang J.H."/>
            <person name="Clarke C.R."/>
        </authorList>
    </citation>
    <scope>NUCLEOTIDE SEQUENCE [LARGE SCALE GENOMIC DNA]</scope>
    <source>
        <strain evidence="6 7">ID09-01A</strain>
    </source>
</reference>
<evidence type="ECO:0000256" key="2">
    <source>
        <dbReference type="ARBA" id="ARBA00023008"/>
    </source>
</evidence>
<keyword evidence="3" id="KW-0472">Membrane</keyword>
<dbReference type="InterPro" id="IPR007348">
    <property type="entry name" value="CopC_dom"/>
</dbReference>
<dbReference type="InterPro" id="IPR014756">
    <property type="entry name" value="Ig_E-set"/>
</dbReference>
<feature type="signal peptide" evidence="4">
    <location>
        <begin position="1"/>
        <end position="30"/>
    </location>
</feature>
<evidence type="ECO:0000256" key="1">
    <source>
        <dbReference type="ARBA" id="ARBA00022729"/>
    </source>
</evidence>
<keyword evidence="2" id="KW-0186">Copper</keyword>
<keyword evidence="1 4" id="KW-0732">Signal</keyword>